<comment type="caution">
    <text evidence="2">The sequence shown here is derived from an EMBL/GenBank/DDBJ whole genome shotgun (WGS) entry which is preliminary data.</text>
</comment>
<organism evidence="2 3">
    <name type="scientific">Portunus trituberculatus</name>
    <name type="common">Swimming crab</name>
    <name type="synonym">Neptunus trituberculatus</name>
    <dbReference type="NCBI Taxonomy" id="210409"/>
    <lineage>
        <taxon>Eukaryota</taxon>
        <taxon>Metazoa</taxon>
        <taxon>Ecdysozoa</taxon>
        <taxon>Arthropoda</taxon>
        <taxon>Crustacea</taxon>
        <taxon>Multicrustacea</taxon>
        <taxon>Malacostraca</taxon>
        <taxon>Eumalacostraca</taxon>
        <taxon>Eucarida</taxon>
        <taxon>Decapoda</taxon>
        <taxon>Pleocyemata</taxon>
        <taxon>Brachyura</taxon>
        <taxon>Eubrachyura</taxon>
        <taxon>Portunoidea</taxon>
        <taxon>Portunidae</taxon>
        <taxon>Portuninae</taxon>
        <taxon>Portunus</taxon>
    </lineage>
</organism>
<keyword evidence="3" id="KW-1185">Reference proteome</keyword>
<dbReference type="EMBL" id="VSRR010010541">
    <property type="protein sequence ID" value="MPC51965.1"/>
    <property type="molecule type" value="Genomic_DNA"/>
</dbReference>
<evidence type="ECO:0000313" key="3">
    <source>
        <dbReference type="Proteomes" id="UP000324222"/>
    </source>
</evidence>
<feature type="region of interest" description="Disordered" evidence="1">
    <location>
        <begin position="1"/>
        <end position="22"/>
    </location>
</feature>
<evidence type="ECO:0000313" key="2">
    <source>
        <dbReference type="EMBL" id="MPC51965.1"/>
    </source>
</evidence>
<dbReference type="AlphaFoldDB" id="A0A5B7G3E0"/>
<proteinExistence type="predicted"/>
<evidence type="ECO:0000256" key="1">
    <source>
        <dbReference type="SAM" id="MobiDB-lite"/>
    </source>
</evidence>
<reference evidence="2 3" key="1">
    <citation type="submission" date="2019-05" db="EMBL/GenBank/DDBJ databases">
        <title>Another draft genome of Portunus trituberculatus and its Hox gene families provides insights of decapod evolution.</title>
        <authorList>
            <person name="Jeong J.-H."/>
            <person name="Song I."/>
            <person name="Kim S."/>
            <person name="Choi T."/>
            <person name="Kim D."/>
            <person name="Ryu S."/>
            <person name="Kim W."/>
        </authorList>
    </citation>
    <scope>NUCLEOTIDE SEQUENCE [LARGE SCALE GENOMIC DNA]</scope>
    <source>
        <tissue evidence="2">Muscle</tissue>
    </source>
</reference>
<sequence length="55" mass="5961">MHLPAPGPRAPGSTRTSHRLFPRSDDVTAKVVTHHSPGLVPPFSSLHFVNILPNI</sequence>
<dbReference type="Proteomes" id="UP000324222">
    <property type="component" value="Unassembled WGS sequence"/>
</dbReference>
<protein>
    <submittedName>
        <fullName evidence="2">Uncharacterized protein</fullName>
    </submittedName>
</protein>
<gene>
    <name evidence="2" type="ORF">E2C01_045823</name>
</gene>
<name>A0A5B7G3E0_PORTR</name>
<accession>A0A5B7G3E0</accession>